<name>A0ABV1W2A0_9ACTN</name>
<accession>A0ABV1W2A0</accession>
<gene>
    <name evidence="1" type="ORF">ABT317_15120</name>
</gene>
<protein>
    <submittedName>
        <fullName evidence="1">Uncharacterized protein</fullName>
    </submittedName>
</protein>
<comment type="caution">
    <text evidence="1">The sequence shown here is derived from an EMBL/GenBank/DDBJ whole genome shotgun (WGS) entry which is preliminary data.</text>
</comment>
<dbReference type="Proteomes" id="UP001458415">
    <property type="component" value="Unassembled WGS sequence"/>
</dbReference>
<reference evidence="1 2" key="1">
    <citation type="submission" date="2024-06" db="EMBL/GenBank/DDBJ databases">
        <title>The Natural Products Discovery Center: Release of the First 8490 Sequenced Strains for Exploring Actinobacteria Biosynthetic Diversity.</title>
        <authorList>
            <person name="Kalkreuter E."/>
            <person name="Kautsar S.A."/>
            <person name="Yang D."/>
            <person name="Bader C.D."/>
            <person name="Teijaro C.N."/>
            <person name="Fluegel L."/>
            <person name="Davis C.M."/>
            <person name="Simpson J.R."/>
            <person name="Lauterbach L."/>
            <person name="Steele A.D."/>
            <person name="Gui C."/>
            <person name="Meng S."/>
            <person name="Li G."/>
            <person name="Viehrig K."/>
            <person name="Ye F."/>
            <person name="Su P."/>
            <person name="Kiefer A.F."/>
            <person name="Nichols A."/>
            <person name="Cepeda A.J."/>
            <person name="Yan W."/>
            <person name="Fan B."/>
            <person name="Jiang Y."/>
            <person name="Adhikari A."/>
            <person name="Zheng C.-J."/>
            <person name="Schuster L."/>
            <person name="Cowan T.M."/>
            <person name="Smanski M.J."/>
            <person name="Chevrette M.G."/>
            <person name="De Carvalho L.P.S."/>
            <person name="Shen B."/>
        </authorList>
    </citation>
    <scope>NUCLEOTIDE SEQUENCE [LARGE SCALE GENOMIC DNA]</scope>
    <source>
        <strain evidence="1 2">NPDC000634</strain>
    </source>
</reference>
<organism evidence="1 2">
    <name type="scientific">Streptomyces carpinensis</name>
    <dbReference type="NCBI Taxonomy" id="66369"/>
    <lineage>
        <taxon>Bacteria</taxon>
        <taxon>Bacillati</taxon>
        <taxon>Actinomycetota</taxon>
        <taxon>Actinomycetes</taxon>
        <taxon>Kitasatosporales</taxon>
        <taxon>Streptomycetaceae</taxon>
        <taxon>Streptomyces</taxon>
    </lineage>
</organism>
<evidence type="ECO:0000313" key="2">
    <source>
        <dbReference type="Proteomes" id="UP001458415"/>
    </source>
</evidence>
<dbReference type="EMBL" id="JBEPCU010000216">
    <property type="protein sequence ID" value="MER6978300.1"/>
    <property type="molecule type" value="Genomic_DNA"/>
</dbReference>
<feature type="non-terminal residue" evidence="1">
    <location>
        <position position="1"/>
    </location>
</feature>
<proteinExistence type="predicted"/>
<keyword evidence="2" id="KW-1185">Reference proteome</keyword>
<sequence length="92" mass="9816">RGMQVACECPELRGRRPSKTVSDRTAARQRVGHALTVTETGLAFLEDARRRGVLCRPLDWIPEVHYPIGGGEAVIPDAPLVGCEAVGSAAHG</sequence>
<evidence type="ECO:0000313" key="1">
    <source>
        <dbReference type="EMBL" id="MER6978300.1"/>
    </source>
</evidence>